<name>A0A1M6VLA5_9BRAD</name>
<sequence length="51" mass="5348">MFRRFSNLAVLCIALAAAAGMLAWVSTMAINVLLDSPGGGAADMKIVQPRQ</sequence>
<gene>
    <name evidence="1" type="ORF">SAMN05444171_1989</name>
</gene>
<dbReference type="AlphaFoldDB" id="A0A1M6VLA5"/>
<dbReference type="Proteomes" id="UP000183208">
    <property type="component" value="Unassembled WGS sequence"/>
</dbReference>
<reference evidence="1 2" key="1">
    <citation type="submission" date="2016-10" db="EMBL/GenBank/DDBJ databases">
        <authorList>
            <person name="de Groot N.N."/>
        </authorList>
    </citation>
    <scope>NUCLEOTIDE SEQUENCE [LARGE SCALE GENOMIC DNA]</scope>
    <source>
        <strain evidence="1 2">GAS522</strain>
    </source>
</reference>
<dbReference type="EMBL" id="FNTI01000001">
    <property type="protein sequence ID" value="SEC66935.1"/>
    <property type="molecule type" value="Genomic_DNA"/>
</dbReference>
<protein>
    <submittedName>
        <fullName evidence="1">Uncharacterized protein</fullName>
    </submittedName>
</protein>
<organism evidence="1 2">
    <name type="scientific">Bradyrhizobium lablabi</name>
    <dbReference type="NCBI Taxonomy" id="722472"/>
    <lineage>
        <taxon>Bacteria</taxon>
        <taxon>Pseudomonadati</taxon>
        <taxon>Pseudomonadota</taxon>
        <taxon>Alphaproteobacteria</taxon>
        <taxon>Hyphomicrobiales</taxon>
        <taxon>Nitrobacteraceae</taxon>
        <taxon>Bradyrhizobium</taxon>
    </lineage>
</organism>
<evidence type="ECO:0000313" key="2">
    <source>
        <dbReference type="Proteomes" id="UP000183208"/>
    </source>
</evidence>
<proteinExistence type="predicted"/>
<accession>A0A1M6VLA5</accession>
<dbReference type="RefSeq" id="WP_154070780.1">
    <property type="nucleotide sequence ID" value="NZ_FNTI01000001.1"/>
</dbReference>
<evidence type="ECO:0000313" key="1">
    <source>
        <dbReference type="EMBL" id="SEC66935.1"/>
    </source>
</evidence>